<accession>A0A0N4VX30</accession>
<evidence type="ECO:0000256" key="1">
    <source>
        <dbReference type="SAM" id="Phobius"/>
    </source>
</evidence>
<feature type="transmembrane region" description="Helical" evidence="1">
    <location>
        <begin position="114"/>
        <end position="132"/>
    </location>
</feature>
<reference evidence="2 3" key="2">
    <citation type="submission" date="2018-11" db="EMBL/GenBank/DDBJ databases">
        <authorList>
            <consortium name="Pathogen Informatics"/>
        </authorList>
    </citation>
    <scope>NUCLEOTIDE SEQUENCE [LARGE SCALE GENOMIC DNA]</scope>
    <source>
        <strain evidence="2 3">MHpl1</strain>
    </source>
</reference>
<dbReference type="Proteomes" id="UP000268014">
    <property type="component" value="Unassembled WGS sequence"/>
</dbReference>
<sequence>MWYRQLKMIGPSFRKSALGPNVPAYVKTILRVLFDTKEQLDSMRKWIGILVGQNNELKAENESLRKVDESRNAADGSAVKTVGSNLRANVNVVYESEIEKRVLQIGSACRPIKLTLCGLVLILLVLFTRWRIKR</sequence>
<evidence type="ECO:0000313" key="3">
    <source>
        <dbReference type="Proteomes" id="UP000268014"/>
    </source>
</evidence>
<organism evidence="4">
    <name type="scientific">Haemonchus placei</name>
    <name type="common">Barber's pole worm</name>
    <dbReference type="NCBI Taxonomy" id="6290"/>
    <lineage>
        <taxon>Eukaryota</taxon>
        <taxon>Metazoa</taxon>
        <taxon>Ecdysozoa</taxon>
        <taxon>Nematoda</taxon>
        <taxon>Chromadorea</taxon>
        <taxon>Rhabditida</taxon>
        <taxon>Rhabditina</taxon>
        <taxon>Rhabditomorpha</taxon>
        <taxon>Strongyloidea</taxon>
        <taxon>Trichostrongylidae</taxon>
        <taxon>Haemonchus</taxon>
    </lineage>
</organism>
<dbReference type="AlphaFoldDB" id="A0A0N4VX30"/>
<proteinExistence type="predicted"/>
<reference evidence="4" key="1">
    <citation type="submission" date="2017-02" db="UniProtKB">
        <authorList>
            <consortium name="WormBaseParasite"/>
        </authorList>
    </citation>
    <scope>IDENTIFICATION</scope>
</reference>
<keyword evidence="1" id="KW-0472">Membrane</keyword>
<evidence type="ECO:0000313" key="2">
    <source>
        <dbReference type="EMBL" id="VDO11648.1"/>
    </source>
</evidence>
<keyword evidence="3" id="KW-1185">Reference proteome</keyword>
<keyword evidence="1" id="KW-1133">Transmembrane helix</keyword>
<protein>
    <submittedName>
        <fullName evidence="4">Reverse transcriptase domain-containing protein</fullName>
    </submittedName>
</protein>
<gene>
    <name evidence="2" type="ORF">HPLM_LOCUS1848</name>
</gene>
<evidence type="ECO:0000313" key="4">
    <source>
        <dbReference type="WBParaSite" id="HPLM_0000185001-mRNA-1"/>
    </source>
</evidence>
<name>A0A0N4VX30_HAEPC</name>
<keyword evidence="1" id="KW-0812">Transmembrane</keyword>
<dbReference type="WBParaSite" id="HPLM_0000185001-mRNA-1">
    <property type="protein sequence ID" value="HPLM_0000185001-mRNA-1"/>
    <property type="gene ID" value="HPLM_0000185001"/>
</dbReference>
<dbReference type="EMBL" id="UZAF01002878">
    <property type="protein sequence ID" value="VDO11648.1"/>
    <property type="molecule type" value="Genomic_DNA"/>
</dbReference>